<sequence length="160" mass="17692">MPLQLNGGGGALVCFVASLYRCQLLSFFQCSSNYSSGPKCCFQLCGKYLLNQSLAFITKVLFDQESKQSQSVIFYLLQVAYLQQSMGEKQGTSWPGRQSITGQHTNNHAHTHSPKGNLELPINLTGMSLDCGRKPEYLVRTHTCTGRTCKLHAERPQAGN</sequence>
<gene>
    <name evidence="2" type="ORF">CHARACLAT_009720</name>
</gene>
<feature type="region of interest" description="Disordered" evidence="1">
    <location>
        <begin position="90"/>
        <end position="119"/>
    </location>
</feature>
<comment type="caution">
    <text evidence="2">The sequence shown here is derived from an EMBL/GenBank/DDBJ whole genome shotgun (WGS) entry which is preliminary data.</text>
</comment>
<accession>A0ABU7E8G0</accession>
<reference evidence="2 3" key="1">
    <citation type="submission" date="2021-06" db="EMBL/GenBank/DDBJ databases">
        <authorList>
            <person name="Palmer J.M."/>
        </authorList>
    </citation>
    <scope>NUCLEOTIDE SEQUENCE [LARGE SCALE GENOMIC DNA]</scope>
    <source>
        <strain evidence="2 3">CL_MEX2019</strain>
        <tissue evidence="2">Muscle</tissue>
    </source>
</reference>
<evidence type="ECO:0000313" key="3">
    <source>
        <dbReference type="Proteomes" id="UP001352852"/>
    </source>
</evidence>
<name>A0ABU7E8G0_9TELE</name>
<proteinExistence type="predicted"/>
<protein>
    <submittedName>
        <fullName evidence="2">Uncharacterized protein</fullName>
    </submittedName>
</protein>
<dbReference type="EMBL" id="JAHUTJ010049783">
    <property type="protein sequence ID" value="MED6283517.1"/>
    <property type="molecule type" value="Genomic_DNA"/>
</dbReference>
<dbReference type="Proteomes" id="UP001352852">
    <property type="component" value="Unassembled WGS sequence"/>
</dbReference>
<keyword evidence="3" id="KW-1185">Reference proteome</keyword>
<evidence type="ECO:0000256" key="1">
    <source>
        <dbReference type="SAM" id="MobiDB-lite"/>
    </source>
</evidence>
<organism evidence="2 3">
    <name type="scientific">Characodon lateralis</name>
    <dbReference type="NCBI Taxonomy" id="208331"/>
    <lineage>
        <taxon>Eukaryota</taxon>
        <taxon>Metazoa</taxon>
        <taxon>Chordata</taxon>
        <taxon>Craniata</taxon>
        <taxon>Vertebrata</taxon>
        <taxon>Euteleostomi</taxon>
        <taxon>Actinopterygii</taxon>
        <taxon>Neopterygii</taxon>
        <taxon>Teleostei</taxon>
        <taxon>Neoteleostei</taxon>
        <taxon>Acanthomorphata</taxon>
        <taxon>Ovalentaria</taxon>
        <taxon>Atherinomorphae</taxon>
        <taxon>Cyprinodontiformes</taxon>
        <taxon>Goodeidae</taxon>
        <taxon>Characodon</taxon>
    </lineage>
</organism>
<feature type="compositionally biased region" description="Polar residues" evidence="1">
    <location>
        <begin position="90"/>
        <end position="106"/>
    </location>
</feature>
<evidence type="ECO:0000313" key="2">
    <source>
        <dbReference type="EMBL" id="MED6283517.1"/>
    </source>
</evidence>